<evidence type="ECO:0000313" key="6">
    <source>
        <dbReference type="Proteomes" id="UP000014760"/>
    </source>
</evidence>
<dbReference type="Pfam" id="PF02944">
    <property type="entry name" value="BESS"/>
    <property type="match status" value="1"/>
</dbReference>
<dbReference type="AlphaFoldDB" id="R7THN2"/>
<reference evidence="6" key="1">
    <citation type="submission" date="2012-12" db="EMBL/GenBank/DDBJ databases">
        <authorList>
            <person name="Hellsten U."/>
            <person name="Grimwood J."/>
            <person name="Chapman J.A."/>
            <person name="Shapiro H."/>
            <person name="Aerts A."/>
            <person name="Otillar R.P."/>
            <person name="Terry A.Y."/>
            <person name="Boore J.L."/>
            <person name="Simakov O."/>
            <person name="Marletaz F."/>
            <person name="Cho S.-J."/>
            <person name="Edsinger-Gonzales E."/>
            <person name="Havlak P."/>
            <person name="Kuo D.-H."/>
            <person name="Larsson T."/>
            <person name="Lv J."/>
            <person name="Arendt D."/>
            <person name="Savage R."/>
            <person name="Osoegawa K."/>
            <person name="de Jong P."/>
            <person name="Lindberg D.R."/>
            <person name="Seaver E.C."/>
            <person name="Weisblat D.A."/>
            <person name="Putnam N.H."/>
            <person name="Grigoriev I.V."/>
            <person name="Rokhsar D.S."/>
        </authorList>
    </citation>
    <scope>NUCLEOTIDE SEQUENCE</scope>
    <source>
        <strain evidence="6">I ESC-2004</strain>
    </source>
</reference>
<feature type="domain" description="BESS" evidence="3">
    <location>
        <begin position="185"/>
        <end position="224"/>
    </location>
</feature>
<dbReference type="PROSITE" id="PS51029">
    <property type="entry name" value="MADF"/>
    <property type="match status" value="1"/>
</dbReference>
<dbReference type="Proteomes" id="UP000014760">
    <property type="component" value="Unassembled WGS sequence"/>
</dbReference>
<evidence type="ECO:0000256" key="1">
    <source>
        <dbReference type="PROSITE-ProRule" id="PRU00371"/>
    </source>
</evidence>
<proteinExistence type="predicted"/>
<reference evidence="4 6" key="2">
    <citation type="journal article" date="2013" name="Nature">
        <title>Insights into bilaterian evolution from three spiralian genomes.</title>
        <authorList>
            <person name="Simakov O."/>
            <person name="Marletaz F."/>
            <person name="Cho S.J."/>
            <person name="Edsinger-Gonzales E."/>
            <person name="Havlak P."/>
            <person name="Hellsten U."/>
            <person name="Kuo D.H."/>
            <person name="Larsson T."/>
            <person name="Lv J."/>
            <person name="Arendt D."/>
            <person name="Savage R."/>
            <person name="Osoegawa K."/>
            <person name="de Jong P."/>
            <person name="Grimwood J."/>
            <person name="Chapman J.A."/>
            <person name="Shapiro H."/>
            <person name="Aerts A."/>
            <person name="Otillar R.P."/>
            <person name="Terry A.Y."/>
            <person name="Boore J.L."/>
            <person name="Grigoriev I.V."/>
            <person name="Lindberg D.R."/>
            <person name="Seaver E.C."/>
            <person name="Weisblat D.A."/>
            <person name="Putnam N.H."/>
            <person name="Rokhsar D.S."/>
        </authorList>
    </citation>
    <scope>NUCLEOTIDE SEQUENCE</scope>
    <source>
        <strain evidence="4 6">I ESC-2004</strain>
    </source>
</reference>
<dbReference type="EMBL" id="KB309928">
    <property type="protein sequence ID" value="ELT92977.1"/>
    <property type="molecule type" value="Genomic_DNA"/>
</dbReference>
<evidence type="ECO:0000313" key="4">
    <source>
        <dbReference type="EMBL" id="ELT92977.1"/>
    </source>
</evidence>
<evidence type="ECO:0000313" key="5">
    <source>
        <dbReference type="EnsemblMetazoa" id="CapteP190494"/>
    </source>
</evidence>
<dbReference type="PANTHER" id="PTHR12243:SF67">
    <property type="entry name" value="COREPRESSOR OF PANGOLIN, ISOFORM A-RELATED"/>
    <property type="match status" value="1"/>
</dbReference>
<dbReference type="PROSITE" id="PS51031">
    <property type="entry name" value="BESS"/>
    <property type="match status" value="1"/>
</dbReference>
<gene>
    <name evidence="4" type="ORF">CAPTEDRAFT_190494</name>
</gene>
<keyword evidence="6" id="KW-1185">Reference proteome</keyword>
<dbReference type="EMBL" id="AMQN01002721">
    <property type="status" value="NOT_ANNOTATED_CDS"/>
    <property type="molecule type" value="Genomic_DNA"/>
</dbReference>
<dbReference type="PANTHER" id="PTHR12243">
    <property type="entry name" value="MADF DOMAIN TRANSCRIPTION FACTOR"/>
    <property type="match status" value="1"/>
</dbReference>
<reference evidence="5" key="3">
    <citation type="submission" date="2015-06" db="UniProtKB">
        <authorList>
            <consortium name="EnsemblMetazoa"/>
        </authorList>
    </citation>
    <scope>IDENTIFICATION</scope>
</reference>
<dbReference type="SMART" id="SM00595">
    <property type="entry name" value="MADF"/>
    <property type="match status" value="1"/>
</dbReference>
<evidence type="ECO:0008006" key="7">
    <source>
        <dbReference type="Google" id="ProtNLM"/>
    </source>
</evidence>
<comment type="subcellular location">
    <subcellularLocation>
        <location evidence="1">Nucleus</location>
    </subcellularLocation>
</comment>
<name>R7THN2_CAPTE</name>
<sequence length="230" mass="26608">MASTSDLGDPSPRSPGYKEMLIKLIKKHPELYDSSFPKYRDPGTTKSAWIKLSDSLKRPVEVVKRDWRGLRDTYWRLMKKSESSTSKSCIKWKYFKPMEFLFPHIKVKSKQLESSDTISRILPDEDDESENGMEQSDLSALREIDEKSPQHVMGYMDHSIIDTDNHPMNINPSFGVPTMYQDPGNESDRLFLLSLIPMLRDLDNRSKSSIKIKIMNMLHQANYPDSEKST</sequence>
<dbReference type="InterPro" id="IPR004210">
    <property type="entry name" value="BESS_motif"/>
</dbReference>
<accession>R7THN2</accession>
<feature type="domain" description="MADF" evidence="2">
    <location>
        <begin position="20"/>
        <end position="106"/>
    </location>
</feature>
<dbReference type="GO" id="GO:0003677">
    <property type="term" value="F:DNA binding"/>
    <property type="evidence" value="ECO:0007669"/>
    <property type="project" value="InterPro"/>
</dbReference>
<dbReference type="Pfam" id="PF10545">
    <property type="entry name" value="MADF_DNA_bdg"/>
    <property type="match status" value="1"/>
</dbReference>
<dbReference type="HOGENOM" id="CLU_080630_2_1_1"/>
<dbReference type="InterPro" id="IPR006578">
    <property type="entry name" value="MADF-dom"/>
</dbReference>
<protein>
    <recommendedName>
        <fullName evidence="7">MADF domain-containing protein</fullName>
    </recommendedName>
</protein>
<evidence type="ECO:0000259" key="3">
    <source>
        <dbReference type="PROSITE" id="PS51031"/>
    </source>
</evidence>
<keyword evidence="1" id="KW-0539">Nucleus</keyword>
<dbReference type="OrthoDB" id="5779735at2759"/>
<evidence type="ECO:0000259" key="2">
    <source>
        <dbReference type="PROSITE" id="PS51029"/>
    </source>
</evidence>
<dbReference type="GO" id="GO:0005634">
    <property type="term" value="C:nucleus"/>
    <property type="evidence" value="ECO:0007669"/>
    <property type="project" value="UniProtKB-SubCell"/>
</dbReference>
<dbReference type="InterPro" id="IPR039353">
    <property type="entry name" value="TF_Adf1"/>
</dbReference>
<dbReference type="EnsemblMetazoa" id="CapteT190494">
    <property type="protein sequence ID" value="CapteP190494"/>
    <property type="gene ID" value="CapteG190494"/>
</dbReference>
<organism evidence="4">
    <name type="scientific">Capitella teleta</name>
    <name type="common">Polychaete worm</name>
    <dbReference type="NCBI Taxonomy" id="283909"/>
    <lineage>
        <taxon>Eukaryota</taxon>
        <taxon>Metazoa</taxon>
        <taxon>Spiralia</taxon>
        <taxon>Lophotrochozoa</taxon>
        <taxon>Annelida</taxon>
        <taxon>Polychaeta</taxon>
        <taxon>Sedentaria</taxon>
        <taxon>Scolecida</taxon>
        <taxon>Capitellidae</taxon>
        <taxon>Capitella</taxon>
    </lineage>
</organism>
<dbReference type="OMA" id="CKRWKYS"/>